<dbReference type="AlphaFoldDB" id="A0A7R9Z7H3"/>
<feature type="compositionally biased region" description="Acidic residues" evidence="6">
    <location>
        <begin position="450"/>
        <end position="459"/>
    </location>
</feature>
<dbReference type="InterPro" id="IPR006802">
    <property type="entry name" value="Radial_spoke"/>
</dbReference>
<gene>
    <name evidence="7" type="ORF">CEUR00632_LOCUS20075</name>
</gene>
<dbReference type="GO" id="GO:0060294">
    <property type="term" value="P:cilium movement involved in cell motility"/>
    <property type="evidence" value="ECO:0007669"/>
    <property type="project" value="InterPro"/>
</dbReference>
<reference evidence="7" key="1">
    <citation type="submission" date="2021-01" db="EMBL/GenBank/DDBJ databases">
        <authorList>
            <person name="Corre E."/>
            <person name="Pelletier E."/>
            <person name="Niang G."/>
            <person name="Scheremetjew M."/>
            <person name="Finn R."/>
            <person name="Kale V."/>
            <person name="Holt S."/>
            <person name="Cochrane G."/>
            <person name="Meng A."/>
            <person name="Brown T."/>
            <person name="Cohen L."/>
        </authorList>
    </citation>
    <scope>NUCLEOTIDE SEQUENCE</scope>
    <source>
        <strain evidence="7">CCMP219</strain>
    </source>
</reference>
<evidence type="ECO:0000256" key="3">
    <source>
        <dbReference type="ARBA" id="ARBA00023069"/>
    </source>
</evidence>
<accession>A0A7R9Z7H3</accession>
<protein>
    <submittedName>
        <fullName evidence="7">Uncharacterized protein</fullName>
    </submittedName>
</protein>
<keyword evidence="5" id="KW-0966">Cell projection</keyword>
<dbReference type="GO" id="GO:0035082">
    <property type="term" value="P:axoneme assembly"/>
    <property type="evidence" value="ECO:0007669"/>
    <property type="project" value="TreeGrafter"/>
</dbReference>
<feature type="region of interest" description="Disordered" evidence="6">
    <location>
        <begin position="423"/>
        <end position="459"/>
    </location>
</feature>
<dbReference type="PANTHER" id="PTHR13159:SF0">
    <property type="entry name" value="RADIAL SPOKE HEAD 6 HOMOLOG A"/>
    <property type="match status" value="1"/>
</dbReference>
<evidence type="ECO:0000313" key="7">
    <source>
        <dbReference type="EMBL" id="CAD8309233.1"/>
    </source>
</evidence>
<dbReference type="Pfam" id="PF04712">
    <property type="entry name" value="Radial_spoke"/>
    <property type="match status" value="2"/>
</dbReference>
<keyword evidence="2" id="KW-0963">Cytoplasm</keyword>
<dbReference type="CDD" id="cd22963">
    <property type="entry name" value="DD_CrRSP4-like"/>
    <property type="match status" value="1"/>
</dbReference>
<keyword evidence="4" id="KW-0206">Cytoskeleton</keyword>
<dbReference type="EMBL" id="HBEC01043092">
    <property type="protein sequence ID" value="CAD8309233.1"/>
    <property type="molecule type" value="Transcribed_RNA"/>
</dbReference>
<evidence type="ECO:0000256" key="2">
    <source>
        <dbReference type="ARBA" id="ARBA00022490"/>
    </source>
</evidence>
<evidence type="ECO:0000256" key="4">
    <source>
        <dbReference type="ARBA" id="ARBA00023212"/>
    </source>
</evidence>
<sequence length="459" mass="49852">MPLQYEDALAFLQKCDTKDGSSVYEHLTRIVTKLLEEQPDVDVDLLEASLLAKITDFTAHTKESSPLVPVSTAADDARAAATAKLFGCPDLPIDPLTGEPVPADTPNDYECQDIAADALLFESLGVGIGVTEMYAVMLAAKQLADDPQRGVASVRFFGKFFGLYANYFVFETLLKRPLETPAAPEGTTPYEANTGANRFTYFVCSFPGGPFMQLPFLKPEHVKVARQIKKFLTGKLDAEVSTYPSFPGTEANYLRAQIARIAATTVLAPAGALQLNEDTNELEPAEDWEGVPGREAASMSAWVHRMPHLKKQGRCEVYKREPPEGEEDNPEWEPTEEELEEEVELLGGVDADNALGGAPPDEENAPPSWSPLYSSAQEHVKYQSGGLRSNLWQGAYAAAKGTQHACIYVGWGTKNAPFVPLPPPPVANEYDLASVETSELPPKPVPPPPEGEEEGDAAE</sequence>
<name>A0A7R9Z7H3_9CHLO</name>
<evidence type="ECO:0000256" key="6">
    <source>
        <dbReference type="SAM" id="MobiDB-lite"/>
    </source>
</evidence>
<dbReference type="PANTHER" id="PTHR13159">
    <property type="entry name" value="RADIAL SPOKEHEAD-RELATED"/>
    <property type="match status" value="1"/>
</dbReference>
<proteinExistence type="predicted"/>
<evidence type="ECO:0000256" key="5">
    <source>
        <dbReference type="ARBA" id="ARBA00023273"/>
    </source>
</evidence>
<dbReference type="GO" id="GO:0001534">
    <property type="term" value="C:radial spoke"/>
    <property type="evidence" value="ECO:0007669"/>
    <property type="project" value="InterPro"/>
</dbReference>
<organism evidence="7">
    <name type="scientific">Chlamydomonas euryale</name>
    <dbReference type="NCBI Taxonomy" id="1486919"/>
    <lineage>
        <taxon>Eukaryota</taxon>
        <taxon>Viridiplantae</taxon>
        <taxon>Chlorophyta</taxon>
        <taxon>core chlorophytes</taxon>
        <taxon>Chlorophyceae</taxon>
        <taxon>CS clade</taxon>
        <taxon>Chlamydomonadales</taxon>
        <taxon>Chlamydomonadaceae</taxon>
        <taxon>Chlamydomonas</taxon>
    </lineage>
</organism>
<keyword evidence="3" id="KW-0969">Cilium</keyword>
<evidence type="ECO:0000256" key="1">
    <source>
        <dbReference type="ARBA" id="ARBA00004430"/>
    </source>
</evidence>
<comment type="subcellular location">
    <subcellularLocation>
        <location evidence="1">Cytoplasm</location>
        <location evidence="1">Cytoskeleton</location>
        <location evidence="1">Cilium axoneme</location>
    </subcellularLocation>
</comment>